<feature type="transmembrane region" description="Helical" evidence="1">
    <location>
        <begin position="304"/>
        <end position="331"/>
    </location>
</feature>
<keyword evidence="1" id="KW-1133">Transmembrane helix</keyword>
<evidence type="ECO:0000313" key="5">
    <source>
        <dbReference type="Proteomes" id="UP000664405"/>
    </source>
</evidence>
<dbReference type="AlphaFoldDB" id="A0A8I1SJB1"/>
<proteinExistence type="predicted"/>
<evidence type="ECO:0000313" key="3">
    <source>
        <dbReference type="EMBL" id="PKR50815.1"/>
    </source>
</evidence>
<name>A0A8I1SJB1_9PROT</name>
<keyword evidence="4" id="KW-1185">Reference proteome</keyword>
<dbReference type="Proteomes" id="UP000664405">
    <property type="component" value="Unassembled WGS sequence"/>
</dbReference>
<organism evidence="2 5">
    <name type="scientific">Thalassospira povalilytica</name>
    <dbReference type="NCBI Taxonomy" id="732237"/>
    <lineage>
        <taxon>Bacteria</taxon>
        <taxon>Pseudomonadati</taxon>
        <taxon>Pseudomonadota</taxon>
        <taxon>Alphaproteobacteria</taxon>
        <taxon>Rhodospirillales</taxon>
        <taxon>Thalassospiraceae</taxon>
        <taxon>Thalassospira</taxon>
    </lineage>
</organism>
<feature type="transmembrane region" description="Helical" evidence="1">
    <location>
        <begin position="125"/>
        <end position="146"/>
    </location>
</feature>
<accession>A0A8I1SJB1</accession>
<evidence type="ECO:0000256" key="1">
    <source>
        <dbReference type="SAM" id="Phobius"/>
    </source>
</evidence>
<dbReference type="RefSeq" id="WP_101245942.1">
    <property type="nucleotide sequence ID" value="NZ_JAEKJW010000002.1"/>
</dbReference>
<feature type="transmembrane region" description="Helical" evidence="1">
    <location>
        <begin position="43"/>
        <end position="65"/>
    </location>
</feature>
<dbReference type="EMBL" id="JAEKJW010000002">
    <property type="protein sequence ID" value="MBN8196838.1"/>
    <property type="molecule type" value="Genomic_DNA"/>
</dbReference>
<comment type="caution">
    <text evidence="2">The sequence shown here is derived from an EMBL/GenBank/DDBJ whole genome shotgun (WGS) entry which is preliminary data.</text>
</comment>
<gene>
    <name evidence="3" type="ORF">CU041_04365</name>
    <name evidence="2" type="ORF">JF547_10215</name>
</gene>
<feature type="transmembrane region" description="Helical" evidence="1">
    <location>
        <begin position="93"/>
        <end position="113"/>
    </location>
</feature>
<reference evidence="2" key="2">
    <citation type="submission" date="2020-12" db="EMBL/GenBank/DDBJ databases">
        <title>Oil enriched cultivation method for isolating marine PHA-producing bacteria.</title>
        <authorList>
            <person name="Zheng W."/>
            <person name="Yu S."/>
            <person name="Huang Y."/>
        </authorList>
    </citation>
    <scope>NUCLEOTIDE SEQUENCE</scope>
    <source>
        <strain evidence="2">SY-2-3</strain>
    </source>
</reference>
<protein>
    <submittedName>
        <fullName evidence="2">DUF898 family protein</fullName>
    </submittedName>
</protein>
<feature type="transmembrane region" description="Helical" evidence="1">
    <location>
        <begin position="343"/>
        <end position="368"/>
    </location>
</feature>
<evidence type="ECO:0000313" key="2">
    <source>
        <dbReference type="EMBL" id="MBN8196838.1"/>
    </source>
</evidence>
<dbReference type="InterPro" id="IPR010295">
    <property type="entry name" value="DUF898"/>
</dbReference>
<dbReference type="Proteomes" id="UP000233365">
    <property type="component" value="Unassembled WGS sequence"/>
</dbReference>
<sequence length="413" mass="46191">MTNRDNDQSDVPEAEDHNEVVFSETPLDQTHHKLEYTGTWNKIMALAMWNALWTILTLGIFRFWAKTRVRRYVWSHTRIDGDGLEYTGRGLELFLGFVIVALCAGPFIALFVYARMQVPVGNVGINFAIDLAIWIPLIFLMHIAMYRAQRYRLSRTSWRGIRGHLGGSSLKYAGNALVSLFFTGLTLGICKPYYDIELMKYERNHTMLGDAKMAFGGMFTPAFKKWLVIWFILLLTYLVTFGLFVALVKVLLPLAIVIGLVGAGFGAYQFARYQAWFFRYTTGETSLGNLAFSSELTPKKLFKIYAVLLISLVVLFALIVMIFSMVIGASIAASGNAGPNMPFVFAMTFLFLVLLGPVQQIVLLPMFVQPLIAAKVSSITMTGEIDRFTVQQVARSEPKTGEGLAEAFDLGGI</sequence>
<evidence type="ECO:0000313" key="4">
    <source>
        <dbReference type="Proteomes" id="UP000233365"/>
    </source>
</evidence>
<dbReference type="Pfam" id="PF05987">
    <property type="entry name" value="DUF898"/>
    <property type="match status" value="1"/>
</dbReference>
<reference evidence="3 4" key="1">
    <citation type="submission" date="2017-11" db="EMBL/GenBank/DDBJ databases">
        <title>Biodiversity and function of Thalassospira species in the particle-attached aromatic-hydrocarbon-degrading consortia from the surface seawater of the China South Sea.</title>
        <authorList>
            <person name="Dong C."/>
            <person name="Liu R."/>
            <person name="Shao Z."/>
        </authorList>
    </citation>
    <scope>NUCLEOTIDE SEQUENCE [LARGE SCALE GENOMIC DNA]</scope>
    <source>
        <strain evidence="3 4">139Z-12</strain>
    </source>
</reference>
<feature type="transmembrane region" description="Helical" evidence="1">
    <location>
        <begin position="226"/>
        <end position="245"/>
    </location>
</feature>
<feature type="transmembrane region" description="Helical" evidence="1">
    <location>
        <begin position="251"/>
        <end position="271"/>
    </location>
</feature>
<keyword evidence="1" id="KW-0812">Transmembrane</keyword>
<keyword evidence="1" id="KW-0472">Membrane</keyword>
<dbReference type="EMBL" id="PGTS01000002">
    <property type="protein sequence ID" value="PKR50815.1"/>
    <property type="molecule type" value="Genomic_DNA"/>
</dbReference>